<dbReference type="RefSeq" id="WP_022629591.1">
    <property type="nucleotide sequence ID" value="NZ_ATAE01000050.1"/>
</dbReference>
<sequence length="133" mass="15341">MKINLLIVEPKIDKFIVEGIKEYKKRLGKYCKINIENFKNEDKLQKSISDNSYRILINTNTCSLTSEEFAHKINLLGIHGKSNISIIIGSSNILPDETLSINSMYLDNGIKALIMVEQVYRAFRILHNEPYHK</sequence>
<dbReference type="GO" id="GO:0006364">
    <property type="term" value="P:rRNA processing"/>
    <property type="evidence" value="ECO:0007669"/>
    <property type="project" value="UniProtKB-KW"/>
</dbReference>
<keyword evidence="7" id="KW-1185">Reference proteome</keyword>
<keyword evidence="4" id="KW-0949">S-adenosyl-L-methionine</keyword>
<dbReference type="AlphaFoldDB" id="U6SIS6"/>
<evidence type="ECO:0000256" key="3">
    <source>
        <dbReference type="ARBA" id="ARBA00022679"/>
    </source>
</evidence>
<accession>U6SIS6</accession>
<dbReference type="Pfam" id="PF02590">
    <property type="entry name" value="SPOUT_MTase"/>
    <property type="match status" value="1"/>
</dbReference>
<dbReference type="InterPro" id="IPR029028">
    <property type="entry name" value="Alpha/beta_knot_MTases"/>
</dbReference>
<dbReference type="GO" id="GO:0008168">
    <property type="term" value="F:methyltransferase activity"/>
    <property type="evidence" value="ECO:0007669"/>
    <property type="project" value="UniProtKB-KW"/>
</dbReference>
<keyword evidence="3" id="KW-0808">Transferase</keyword>
<evidence type="ECO:0000256" key="4">
    <source>
        <dbReference type="ARBA" id="ARBA00022691"/>
    </source>
</evidence>
<keyword evidence="1" id="KW-0698">rRNA processing</keyword>
<organism evidence="6 7">
    <name type="scientific">Alkalihalophilus marmarensis DSM 21297</name>
    <dbReference type="NCBI Taxonomy" id="1188261"/>
    <lineage>
        <taxon>Bacteria</taxon>
        <taxon>Bacillati</taxon>
        <taxon>Bacillota</taxon>
        <taxon>Bacilli</taxon>
        <taxon>Bacillales</taxon>
        <taxon>Bacillaceae</taxon>
        <taxon>Alkalihalophilus</taxon>
    </lineage>
</organism>
<evidence type="ECO:0000256" key="1">
    <source>
        <dbReference type="ARBA" id="ARBA00022552"/>
    </source>
</evidence>
<evidence type="ECO:0000256" key="5">
    <source>
        <dbReference type="ARBA" id="ARBA00038303"/>
    </source>
</evidence>
<evidence type="ECO:0000313" key="7">
    <source>
        <dbReference type="Proteomes" id="UP000017170"/>
    </source>
</evidence>
<dbReference type="Proteomes" id="UP000017170">
    <property type="component" value="Unassembled WGS sequence"/>
</dbReference>
<evidence type="ECO:0008006" key="8">
    <source>
        <dbReference type="Google" id="ProtNLM"/>
    </source>
</evidence>
<evidence type="ECO:0000313" key="6">
    <source>
        <dbReference type="EMBL" id="ERN51634.1"/>
    </source>
</evidence>
<dbReference type="EMBL" id="ATAE01000050">
    <property type="protein sequence ID" value="ERN51634.1"/>
    <property type="molecule type" value="Genomic_DNA"/>
</dbReference>
<proteinExistence type="inferred from homology"/>
<gene>
    <name evidence="6" type="ORF">A33I_20080</name>
</gene>
<dbReference type="Gene3D" id="3.40.1280.10">
    <property type="match status" value="1"/>
</dbReference>
<comment type="similarity">
    <text evidence="5">Belongs to the RNA methyltransferase RlmH family.</text>
</comment>
<comment type="caution">
    <text evidence="6">The sequence shown here is derived from an EMBL/GenBank/DDBJ whole genome shotgun (WGS) entry which is preliminary data.</text>
</comment>
<reference evidence="6 7" key="1">
    <citation type="journal article" date="2013" name="Genome Announc.">
        <title>Genome Sequence of the Extreme Obligate Alkaliphile Bacillus marmarensis Strain DSM 21297.</title>
        <authorList>
            <person name="Wernick D.G."/>
            <person name="Choi K.Y."/>
            <person name="Tat C.A."/>
            <person name="Lafontaine Rivera J.G."/>
            <person name="Liao J.C."/>
        </authorList>
    </citation>
    <scope>NUCLEOTIDE SEQUENCE [LARGE SCALE GENOMIC DNA]</scope>
    <source>
        <strain evidence="6 7">DSM 21297</strain>
    </source>
</reference>
<dbReference type="GO" id="GO:0032259">
    <property type="term" value="P:methylation"/>
    <property type="evidence" value="ECO:0007669"/>
    <property type="project" value="UniProtKB-KW"/>
</dbReference>
<protein>
    <recommendedName>
        <fullName evidence="8">23S rRNA (pseudouridine1915-N3)-methyltransferase</fullName>
    </recommendedName>
</protein>
<keyword evidence="2" id="KW-0489">Methyltransferase</keyword>
<dbReference type="InterPro" id="IPR003742">
    <property type="entry name" value="RlmH-like"/>
</dbReference>
<name>U6SIS6_9BACI</name>
<dbReference type="PANTHER" id="PTHR33603">
    <property type="entry name" value="METHYLTRANSFERASE"/>
    <property type="match status" value="1"/>
</dbReference>
<evidence type="ECO:0000256" key="2">
    <source>
        <dbReference type="ARBA" id="ARBA00022603"/>
    </source>
</evidence>
<dbReference type="PANTHER" id="PTHR33603:SF1">
    <property type="entry name" value="RIBOSOMAL RNA LARGE SUBUNIT METHYLTRANSFERASE H"/>
    <property type="match status" value="1"/>
</dbReference>
<dbReference type="InterPro" id="IPR029026">
    <property type="entry name" value="tRNA_m1G_MTases_N"/>
</dbReference>
<dbReference type="SUPFAM" id="SSF75217">
    <property type="entry name" value="alpha/beta knot"/>
    <property type="match status" value="1"/>
</dbReference>